<accession>A0AAD4SDS4</accession>
<evidence type="ECO:0000256" key="4">
    <source>
        <dbReference type="ARBA" id="ARBA00023242"/>
    </source>
</evidence>
<dbReference type="AlphaFoldDB" id="A0AAD4SDS4"/>
<keyword evidence="3 5" id="KW-0690">Ribosome biogenesis</keyword>
<evidence type="ECO:0000256" key="1">
    <source>
        <dbReference type="ARBA" id="ARBA00004123"/>
    </source>
</evidence>
<evidence type="ECO:0000313" key="6">
    <source>
        <dbReference type="EMBL" id="KAI3891125.1"/>
    </source>
</evidence>
<dbReference type="EMBL" id="JAJJMB010012081">
    <property type="protein sequence ID" value="KAI3891125.1"/>
    <property type="molecule type" value="Genomic_DNA"/>
</dbReference>
<comment type="subcellular location">
    <subcellularLocation>
        <location evidence="1 5">Nucleus</location>
    </subcellularLocation>
</comment>
<organism evidence="6 7">
    <name type="scientific">Papaver atlanticum</name>
    <dbReference type="NCBI Taxonomy" id="357466"/>
    <lineage>
        <taxon>Eukaryota</taxon>
        <taxon>Viridiplantae</taxon>
        <taxon>Streptophyta</taxon>
        <taxon>Embryophyta</taxon>
        <taxon>Tracheophyta</taxon>
        <taxon>Spermatophyta</taxon>
        <taxon>Magnoliopsida</taxon>
        <taxon>Ranunculales</taxon>
        <taxon>Papaveraceae</taxon>
        <taxon>Papaveroideae</taxon>
        <taxon>Papaver</taxon>
    </lineage>
</organism>
<sequence>MVSAIAFWTVDIEVPTAEDSEVMEGSINLDGPTPIVSLPPPTIRLPREKPLPVRRPPTSWEIFAKRKGIKNCKKDNHGYDRVNDDKNAAIIEAKMTDDTWCFAKEDQETTRSENLTRNYQERNPQSILASSERFTRFYSKRNELSGNKRTQPFEQEFDKSNEALHVSCRKGYPIWVVRYDLYLILVSYAGKLTCSM</sequence>
<keyword evidence="7" id="KW-1185">Reference proteome</keyword>
<comment type="caution">
    <text evidence="6">The sequence shown here is derived from an EMBL/GenBank/DDBJ whole genome shotgun (WGS) entry which is preliminary data.</text>
</comment>
<evidence type="ECO:0000256" key="2">
    <source>
        <dbReference type="ARBA" id="ARBA00010077"/>
    </source>
</evidence>
<reference evidence="6" key="1">
    <citation type="submission" date="2022-04" db="EMBL/GenBank/DDBJ databases">
        <title>A functionally conserved STORR gene fusion in Papaver species that diverged 16.8 million years ago.</title>
        <authorList>
            <person name="Catania T."/>
        </authorList>
    </citation>
    <scope>NUCLEOTIDE SEQUENCE</scope>
    <source>
        <strain evidence="6">S-188037</strain>
    </source>
</reference>
<evidence type="ECO:0000313" key="7">
    <source>
        <dbReference type="Proteomes" id="UP001202328"/>
    </source>
</evidence>
<gene>
    <name evidence="6" type="ORF">MKW98_007430</name>
</gene>
<evidence type="ECO:0000256" key="3">
    <source>
        <dbReference type="ARBA" id="ARBA00022517"/>
    </source>
</evidence>
<name>A0AAD4SDS4_9MAGN</name>
<proteinExistence type="inferred from homology"/>
<evidence type="ECO:0000256" key="5">
    <source>
        <dbReference type="RuleBase" id="RU364132"/>
    </source>
</evidence>
<dbReference type="InterPro" id="IPR036987">
    <property type="entry name" value="SRA-YDG_sf"/>
</dbReference>
<dbReference type="Pfam" id="PF04939">
    <property type="entry name" value="RRS1"/>
    <property type="match status" value="1"/>
</dbReference>
<dbReference type="InterPro" id="IPR007023">
    <property type="entry name" value="Ribosom_reg"/>
</dbReference>
<protein>
    <recommendedName>
        <fullName evidence="5">Ribosome biogenesis regulatory protein</fullName>
    </recommendedName>
</protein>
<keyword evidence="4 5" id="KW-0539">Nucleus</keyword>
<comment type="similarity">
    <text evidence="2 5">Belongs to the RRS1 family.</text>
</comment>
<dbReference type="GO" id="GO:0005634">
    <property type="term" value="C:nucleus"/>
    <property type="evidence" value="ECO:0007669"/>
    <property type="project" value="UniProtKB-SubCell"/>
</dbReference>
<comment type="function">
    <text evidence="5">Involved in ribosomal large subunit assembly.</text>
</comment>
<dbReference type="GO" id="GO:0042254">
    <property type="term" value="P:ribosome biogenesis"/>
    <property type="evidence" value="ECO:0007669"/>
    <property type="project" value="UniProtKB-KW"/>
</dbReference>
<dbReference type="Gene3D" id="2.30.280.10">
    <property type="entry name" value="SRA-YDG"/>
    <property type="match status" value="1"/>
</dbReference>
<dbReference type="Proteomes" id="UP001202328">
    <property type="component" value="Unassembled WGS sequence"/>
</dbReference>